<proteinExistence type="predicted"/>
<sequence>MTFAIMIIILLALLALVGTIFVANDRDVNYNKKTKGNVTRLTSIYAVVIVISVIAVGVYIVMR</sequence>
<keyword evidence="1" id="KW-1133">Transmembrane helix</keyword>
<organism evidence="2 3">
    <name type="scientific">Metabacillus niabensis</name>
    <dbReference type="NCBI Taxonomy" id="324854"/>
    <lineage>
        <taxon>Bacteria</taxon>
        <taxon>Bacillati</taxon>
        <taxon>Bacillota</taxon>
        <taxon>Bacilli</taxon>
        <taxon>Bacillales</taxon>
        <taxon>Bacillaceae</taxon>
        <taxon>Metabacillus</taxon>
    </lineage>
</organism>
<reference evidence="2 3" key="1">
    <citation type="submission" date="2023-07" db="EMBL/GenBank/DDBJ databases">
        <title>Genomic Encyclopedia of Type Strains, Phase IV (KMG-IV): sequencing the most valuable type-strain genomes for metagenomic binning, comparative biology and taxonomic classification.</title>
        <authorList>
            <person name="Goeker M."/>
        </authorList>
    </citation>
    <scope>NUCLEOTIDE SEQUENCE [LARGE SCALE GENOMIC DNA]</scope>
    <source>
        <strain evidence="2 3">DSM 17723</strain>
    </source>
</reference>
<keyword evidence="3" id="KW-1185">Reference proteome</keyword>
<evidence type="ECO:0000313" key="2">
    <source>
        <dbReference type="EMBL" id="MDQ0227760.1"/>
    </source>
</evidence>
<protein>
    <submittedName>
        <fullName evidence="2">Cytochrome c biogenesis protein ResB</fullName>
    </submittedName>
</protein>
<dbReference type="RefSeq" id="WP_095301945.1">
    <property type="nucleotide sequence ID" value="NZ_CADEPK010000301.1"/>
</dbReference>
<feature type="transmembrane region" description="Helical" evidence="1">
    <location>
        <begin position="43"/>
        <end position="62"/>
    </location>
</feature>
<keyword evidence="1" id="KW-0472">Membrane</keyword>
<name>A0ABT9Z6Y9_9BACI</name>
<gene>
    <name evidence="2" type="ORF">J2S02_004107</name>
</gene>
<evidence type="ECO:0000313" key="3">
    <source>
        <dbReference type="Proteomes" id="UP001232245"/>
    </source>
</evidence>
<dbReference type="EMBL" id="JAUSTZ010000011">
    <property type="protein sequence ID" value="MDQ0227760.1"/>
    <property type="molecule type" value="Genomic_DNA"/>
</dbReference>
<evidence type="ECO:0000256" key="1">
    <source>
        <dbReference type="SAM" id="Phobius"/>
    </source>
</evidence>
<keyword evidence="1" id="KW-0812">Transmembrane</keyword>
<accession>A0ABT9Z6Y9</accession>
<dbReference type="Proteomes" id="UP001232245">
    <property type="component" value="Unassembled WGS sequence"/>
</dbReference>
<comment type="caution">
    <text evidence="2">The sequence shown here is derived from an EMBL/GenBank/DDBJ whole genome shotgun (WGS) entry which is preliminary data.</text>
</comment>